<comment type="caution">
    <text evidence="2">The sequence shown here is derived from an EMBL/GenBank/DDBJ whole genome shotgun (WGS) entry which is preliminary data.</text>
</comment>
<dbReference type="EMBL" id="VFON01000001">
    <property type="protein sequence ID" value="TQL42543.1"/>
    <property type="molecule type" value="Genomic_DNA"/>
</dbReference>
<feature type="compositionally biased region" description="Basic and acidic residues" evidence="1">
    <location>
        <begin position="96"/>
        <end position="110"/>
    </location>
</feature>
<proteinExistence type="predicted"/>
<feature type="compositionally biased region" description="Basic and acidic residues" evidence="1">
    <location>
        <begin position="10"/>
        <end position="27"/>
    </location>
</feature>
<dbReference type="Proteomes" id="UP000319094">
    <property type="component" value="Unassembled WGS sequence"/>
</dbReference>
<organism evidence="2 3">
    <name type="scientific">Leucobacter komagatae</name>
    <dbReference type="NCBI Taxonomy" id="55969"/>
    <lineage>
        <taxon>Bacteria</taxon>
        <taxon>Bacillati</taxon>
        <taxon>Actinomycetota</taxon>
        <taxon>Actinomycetes</taxon>
        <taxon>Micrococcales</taxon>
        <taxon>Microbacteriaceae</taxon>
        <taxon>Leucobacter</taxon>
    </lineage>
</organism>
<feature type="region of interest" description="Disordered" evidence="1">
    <location>
        <begin position="1"/>
        <end position="112"/>
    </location>
</feature>
<reference evidence="2 3" key="1">
    <citation type="submission" date="2019-06" db="EMBL/GenBank/DDBJ databases">
        <title>Sequencing the genomes of 1000 actinobacteria strains.</title>
        <authorList>
            <person name="Klenk H.-P."/>
        </authorList>
    </citation>
    <scope>NUCLEOTIDE SEQUENCE [LARGE SCALE GENOMIC DNA]</scope>
    <source>
        <strain evidence="2 3">DSM 8803</strain>
    </source>
</reference>
<protein>
    <submittedName>
        <fullName evidence="2">Uncharacterized protein</fullName>
    </submittedName>
</protein>
<sequence length="168" mass="18116">MQLVRGGRACGEDARRIDEHLEREPRSIGRSPPLSEQAEFGERHSKREAPVVVPAAGMAHALPKLPGGSKRRAWPGHRDPDLISDASATPIASAAREPHDEPPGKPDPEACRPLAHWHAKLTDTQQQVCEFAGRKPRRGPSSFPISHGPSLAQFCAARVVLCSLGATP</sequence>
<name>A0A542Y3A9_9MICO</name>
<feature type="compositionally biased region" description="Basic and acidic residues" evidence="1">
    <location>
        <begin position="40"/>
        <end position="49"/>
    </location>
</feature>
<accession>A0A542Y3A9</accession>
<dbReference type="AlphaFoldDB" id="A0A542Y3A9"/>
<evidence type="ECO:0000256" key="1">
    <source>
        <dbReference type="SAM" id="MobiDB-lite"/>
    </source>
</evidence>
<gene>
    <name evidence="2" type="ORF">FB468_0543</name>
</gene>
<evidence type="ECO:0000313" key="3">
    <source>
        <dbReference type="Proteomes" id="UP000319094"/>
    </source>
</evidence>
<keyword evidence="3" id="KW-1185">Reference proteome</keyword>
<evidence type="ECO:0000313" key="2">
    <source>
        <dbReference type="EMBL" id="TQL42543.1"/>
    </source>
</evidence>